<dbReference type="SUPFAM" id="SSF55729">
    <property type="entry name" value="Acyl-CoA N-acyltransferases (Nat)"/>
    <property type="match status" value="1"/>
</dbReference>
<gene>
    <name evidence="3" type="ORF">E6W99_11645</name>
</gene>
<dbReference type="InterPro" id="IPR000182">
    <property type="entry name" value="GNAT_dom"/>
</dbReference>
<dbReference type="EMBL" id="SSNT01000008">
    <property type="protein sequence ID" value="THF79664.1"/>
    <property type="molecule type" value="Genomic_DNA"/>
</dbReference>
<dbReference type="Proteomes" id="UP000310334">
    <property type="component" value="Unassembled WGS sequence"/>
</dbReference>
<dbReference type="GO" id="GO:0016747">
    <property type="term" value="F:acyltransferase activity, transferring groups other than amino-acyl groups"/>
    <property type="evidence" value="ECO:0007669"/>
    <property type="project" value="InterPro"/>
</dbReference>
<organism evidence="3 4">
    <name type="scientific">Metabacillus sediminilitoris</name>
    <dbReference type="NCBI Taxonomy" id="2567941"/>
    <lineage>
        <taxon>Bacteria</taxon>
        <taxon>Bacillati</taxon>
        <taxon>Bacillota</taxon>
        <taxon>Bacilli</taxon>
        <taxon>Bacillales</taxon>
        <taxon>Bacillaceae</taxon>
        <taxon>Metabacillus</taxon>
    </lineage>
</organism>
<keyword evidence="1 3" id="KW-0808">Transferase</keyword>
<sequence>MTENIRLALPVDAPAVLDVSLRAYEPIRELNIHFSAAAADLQLVLNNITRNATYVLEENGRIIATVTIRYPWSDPDQSNPYPFIWWFAVDPEYKRKGIGSKLLKYVEEHVLRDQVKAPAVYLATAERHPWLVSIYKRRGYRVFDEKIHQGDKIVFLRKILNESLYQITENKVPINNQ</sequence>
<dbReference type="InterPro" id="IPR016181">
    <property type="entry name" value="Acyl_CoA_acyltransferase"/>
</dbReference>
<dbReference type="PROSITE" id="PS51186">
    <property type="entry name" value="GNAT"/>
    <property type="match status" value="1"/>
</dbReference>
<name>A0A4S4BX23_9BACI</name>
<dbReference type="CDD" id="cd04301">
    <property type="entry name" value="NAT_SF"/>
    <property type="match status" value="1"/>
</dbReference>
<dbReference type="PANTHER" id="PTHR43800:SF1">
    <property type="entry name" value="PEPTIDYL-LYSINE N-ACETYLTRANSFERASE YJAB"/>
    <property type="match status" value="1"/>
</dbReference>
<dbReference type="Gene3D" id="3.40.630.30">
    <property type="match status" value="1"/>
</dbReference>
<evidence type="ECO:0000313" key="3">
    <source>
        <dbReference type="EMBL" id="THF79664.1"/>
    </source>
</evidence>
<dbReference type="Pfam" id="PF00583">
    <property type="entry name" value="Acetyltransf_1"/>
    <property type="match status" value="1"/>
</dbReference>
<dbReference type="AlphaFoldDB" id="A0A4S4BX23"/>
<accession>A0A4S4BX23</accession>
<evidence type="ECO:0000256" key="1">
    <source>
        <dbReference type="ARBA" id="ARBA00022679"/>
    </source>
</evidence>
<keyword evidence="2" id="KW-0012">Acyltransferase</keyword>
<comment type="caution">
    <text evidence="3">The sequence shown here is derived from an EMBL/GenBank/DDBJ whole genome shotgun (WGS) entry which is preliminary data.</text>
</comment>
<dbReference type="PANTHER" id="PTHR43800">
    <property type="entry name" value="PEPTIDYL-LYSINE N-ACETYLTRANSFERASE YJAB"/>
    <property type="match status" value="1"/>
</dbReference>
<dbReference type="RefSeq" id="WP_136354024.1">
    <property type="nucleotide sequence ID" value="NZ_CP046266.1"/>
</dbReference>
<dbReference type="OrthoDB" id="8116329at2"/>
<proteinExistence type="predicted"/>
<evidence type="ECO:0000256" key="2">
    <source>
        <dbReference type="ARBA" id="ARBA00023315"/>
    </source>
</evidence>
<protein>
    <submittedName>
        <fullName evidence="3">GNAT family N-acetyltransferase</fullName>
    </submittedName>
</protein>
<reference evidence="3 4" key="1">
    <citation type="submission" date="2019-04" db="EMBL/GenBank/DDBJ databases">
        <title>Bacillus sediminilitoris sp. nov., isolated from a tidal flat sediment on the East China Sea.</title>
        <authorList>
            <person name="Wei Y."/>
            <person name="Mao H."/>
            <person name="Fang J."/>
        </authorList>
    </citation>
    <scope>NUCLEOTIDE SEQUENCE [LARGE SCALE GENOMIC DNA]</scope>
    <source>
        <strain evidence="3 4">DSL-17</strain>
    </source>
</reference>
<evidence type="ECO:0000313" key="4">
    <source>
        <dbReference type="Proteomes" id="UP000310334"/>
    </source>
</evidence>
<keyword evidence="4" id="KW-1185">Reference proteome</keyword>